<proteinExistence type="predicted"/>
<dbReference type="EMBL" id="JAAAJA010000029">
    <property type="protein sequence ID" value="KAG0265617.1"/>
    <property type="molecule type" value="Genomic_DNA"/>
</dbReference>
<keyword evidence="4" id="KW-1185">Reference proteome</keyword>
<sequence length="422" mass="46481">MDADNHASNRYPLSQILALYRKATSTFLLRQLATAYSTSLKALELLTRTNQEYGLDSSDQLPTRHSYLVLKQKLWILNVIIFGAILSDRVANELLRRDHAAGSRKLFAGSENSPEILVKDLWKRLVADYKGLEGDVDGQVMVPLALLCINQKLYPLAQQIIGAYLATIPENMLIHLETAAGALAGMDTTVKDPLMIQYERIVELYVVHVLTKLQEWEYARNFLEYKSALSDSSKKMYGRVLDKLHQKSLRPKKTTARKHFSTIQDQVLSSSTTSTHTSSPTMSTPLSATSHTLSQSLDTQSSHGINSPLSTSMIIAHSKAATVSSNVHTKPLVSNPDGKASASNSAPLSTLQRKLWSLVQHYLELIRSANAGMGQSQLMVILGLIAFLGALSRNQTRASNAMKTVVAKIMQTVKMGTTVTSI</sequence>
<gene>
    <name evidence="3" type="ORF">BG011_004408</name>
</gene>
<evidence type="ECO:0000313" key="3">
    <source>
        <dbReference type="EMBL" id="KAG0265617.1"/>
    </source>
</evidence>
<dbReference type="OrthoDB" id="3981028at2759"/>
<evidence type="ECO:0000256" key="2">
    <source>
        <dbReference type="SAM" id="Phobius"/>
    </source>
</evidence>
<feature type="region of interest" description="Disordered" evidence="1">
    <location>
        <begin position="264"/>
        <end position="303"/>
    </location>
</feature>
<accession>A0A9P6QEX0</accession>
<dbReference type="Proteomes" id="UP000726737">
    <property type="component" value="Unassembled WGS sequence"/>
</dbReference>
<name>A0A9P6QEX0_9FUNG</name>
<keyword evidence="2" id="KW-0812">Transmembrane</keyword>
<comment type="caution">
    <text evidence="3">The sequence shown here is derived from an EMBL/GenBank/DDBJ whole genome shotgun (WGS) entry which is preliminary data.</text>
</comment>
<organism evidence="3 4">
    <name type="scientific">Mortierella polycephala</name>
    <dbReference type="NCBI Taxonomy" id="41804"/>
    <lineage>
        <taxon>Eukaryota</taxon>
        <taxon>Fungi</taxon>
        <taxon>Fungi incertae sedis</taxon>
        <taxon>Mucoromycota</taxon>
        <taxon>Mortierellomycotina</taxon>
        <taxon>Mortierellomycetes</taxon>
        <taxon>Mortierellales</taxon>
        <taxon>Mortierellaceae</taxon>
        <taxon>Mortierella</taxon>
    </lineage>
</organism>
<evidence type="ECO:0000256" key="1">
    <source>
        <dbReference type="SAM" id="MobiDB-lite"/>
    </source>
</evidence>
<evidence type="ECO:0000313" key="4">
    <source>
        <dbReference type="Proteomes" id="UP000726737"/>
    </source>
</evidence>
<dbReference type="AlphaFoldDB" id="A0A9P6QEX0"/>
<feature type="compositionally biased region" description="Polar residues" evidence="1">
    <location>
        <begin position="291"/>
        <end position="303"/>
    </location>
</feature>
<feature type="transmembrane region" description="Helical" evidence="2">
    <location>
        <begin position="374"/>
        <end position="392"/>
    </location>
</feature>
<reference evidence="3" key="1">
    <citation type="journal article" date="2020" name="Fungal Divers.">
        <title>Resolving the Mortierellaceae phylogeny through synthesis of multi-gene phylogenetics and phylogenomics.</title>
        <authorList>
            <person name="Vandepol N."/>
            <person name="Liber J."/>
            <person name="Desiro A."/>
            <person name="Na H."/>
            <person name="Kennedy M."/>
            <person name="Barry K."/>
            <person name="Grigoriev I.V."/>
            <person name="Miller A.N."/>
            <person name="O'Donnell K."/>
            <person name="Stajich J.E."/>
            <person name="Bonito G."/>
        </authorList>
    </citation>
    <scope>NUCLEOTIDE SEQUENCE</scope>
    <source>
        <strain evidence="3">KOD948</strain>
    </source>
</reference>
<protein>
    <submittedName>
        <fullName evidence="3">Uncharacterized protein</fullName>
    </submittedName>
</protein>
<feature type="compositionally biased region" description="Low complexity" evidence="1">
    <location>
        <begin position="269"/>
        <end position="290"/>
    </location>
</feature>
<keyword evidence="2" id="KW-0472">Membrane</keyword>
<keyword evidence="2" id="KW-1133">Transmembrane helix</keyword>